<feature type="binding site" evidence="6">
    <location>
        <position position="218"/>
    </location>
    <ligand>
        <name>Zn(2+)</name>
        <dbReference type="ChEBI" id="CHEBI:29105"/>
        <label>2</label>
    </ligand>
</feature>
<dbReference type="PANTHER" id="PTHR43096:SF52">
    <property type="entry name" value="DNAJ HOMOLOG 1, MITOCHONDRIAL-RELATED"/>
    <property type="match status" value="1"/>
</dbReference>
<dbReference type="OrthoDB" id="8967at2157"/>
<evidence type="ECO:0000256" key="8">
    <source>
        <dbReference type="SAM" id="MobiDB-lite"/>
    </source>
</evidence>
<dbReference type="InterPro" id="IPR036410">
    <property type="entry name" value="HSP_DnaJ_Cys-rich_dom_sf"/>
</dbReference>
<dbReference type="CDD" id="cd10719">
    <property type="entry name" value="DnaJ_zf"/>
    <property type="match status" value="1"/>
</dbReference>
<dbReference type="Pfam" id="PF00684">
    <property type="entry name" value="DnaJ_CXXCXGXG"/>
    <property type="match status" value="1"/>
</dbReference>
<keyword evidence="12" id="KW-1185">Reference proteome</keyword>
<dbReference type="SUPFAM" id="SSF57938">
    <property type="entry name" value="DnaJ/Hsp40 cysteine-rich domain"/>
    <property type="match status" value="1"/>
</dbReference>
<dbReference type="PATRIC" id="fig|1132509.6.peg.407"/>
<keyword evidence="6" id="KW-0235">DNA replication</keyword>
<dbReference type="InterPro" id="IPR001623">
    <property type="entry name" value="DnaJ_domain"/>
</dbReference>
<dbReference type="GO" id="GO:0051082">
    <property type="term" value="F:unfolded protein binding"/>
    <property type="evidence" value="ECO:0007669"/>
    <property type="project" value="UniProtKB-UniRule"/>
</dbReference>
<keyword evidence="6" id="KW-0963">Cytoplasm</keyword>
<keyword evidence="3 6" id="KW-0863">Zinc-finger</keyword>
<protein>
    <recommendedName>
        <fullName evidence="6">Chaperone protein DnaJ</fullName>
    </recommendedName>
</protein>
<feature type="binding site" evidence="6">
    <location>
        <position position="215"/>
    </location>
    <ligand>
        <name>Zn(2+)</name>
        <dbReference type="ChEBI" id="CHEBI:29105"/>
        <label>2</label>
    </ligand>
</feature>
<evidence type="ECO:0000313" key="11">
    <source>
        <dbReference type="EMBL" id="EMA41534.1"/>
    </source>
</evidence>
<feature type="domain" description="J" evidence="9">
    <location>
        <begin position="4"/>
        <end position="68"/>
    </location>
</feature>
<dbReference type="SMART" id="SM00271">
    <property type="entry name" value="DnaJ"/>
    <property type="match status" value="1"/>
</dbReference>
<dbReference type="PANTHER" id="PTHR43096">
    <property type="entry name" value="DNAJ HOMOLOG 1, MITOCHONDRIAL-RELATED"/>
    <property type="match status" value="1"/>
</dbReference>
<dbReference type="GO" id="GO:0042026">
    <property type="term" value="P:protein refolding"/>
    <property type="evidence" value="ECO:0007669"/>
    <property type="project" value="TreeGrafter"/>
</dbReference>
<dbReference type="SUPFAM" id="SSF46565">
    <property type="entry name" value="Chaperone J-domain"/>
    <property type="match status" value="1"/>
</dbReference>
<feature type="binding site" evidence="6">
    <location>
        <position position="229"/>
    </location>
    <ligand>
        <name>Zn(2+)</name>
        <dbReference type="ChEBI" id="CHEBI:29105"/>
        <label>1</label>
    </ligand>
</feature>
<comment type="domain">
    <text evidence="6">The J domain is necessary and sufficient to stimulate DnaK ATPase activity. Zinc center 1 plays an important role in the autonomous, DnaK-independent chaperone activity of DnaJ. Zinc center 2 is essential for interaction with DnaK and for DnaJ activity.</text>
</comment>
<comment type="subunit">
    <text evidence="6">Homodimer.</text>
</comment>
<dbReference type="PRINTS" id="PR00625">
    <property type="entry name" value="JDOMAIN"/>
</dbReference>
<dbReference type="PROSITE" id="PS51188">
    <property type="entry name" value="ZF_CR"/>
    <property type="match status" value="1"/>
</dbReference>
<reference evidence="11 12" key="1">
    <citation type="journal article" date="2014" name="PLoS Genet.">
        <title>Phylogenetically driven sequencing of extremely halophilic archaea reveals strategies for static and dynamic osmo-response.</title>
        <authorList>
            <person name="Becker E.A."/>
            <person name="Seitzer P.M."/>
            <person name="Tritt A."/>
            <person name="Larsen D."/>
            <person name="Krusor M."/>
            <person name="Yao A.I."/>
            <person name="Wu D."/>
            <person name="Madern D."/>
            <person name="Eisen J.A."/>
            <person name="Darling A.E."/>
            <person name="Facciotti M.T."/>
        </authorList>
    </citation>
    <scope>NUCLEOTIDE SEQUENCE [LARGE SCALE GENOMIC DNA]</scope>
    <source>
        <strain evidence="11 12">100A6</strain>
    </source>
</reference>
<sequence>MSEDFYSVLGVSRDASEDEVKQAYREKASEYHPDVSDDPNADEKFKQAKKAKEVLTDDQKRQAYDQMGHDRFEQAEKRGGFDGGAGGRGGAGGMGGMGGGMGGGDPFGGMGGNMGGGMGDIFEQFFGGGGGRGGGRNGPQQGRDLRTSLTIELEEAAEGVRKQFTVARPETCPDCDGSGHPESADAETCPECDGRGQTTQVQQTALGRVQQTQTCRRCGGDGTLYSESCGTCGGDGRVRNEATLSVDIPAGIDDGQTLRMEREGAPGENNGPKGDLLIEVSVRQHPEFERDGDDLAHRAAISFPQATFGTSIEVPTLSGTVEMDVPASTQSGETFRLDGKGMPRLRRRGKGDLFVKVQVVTPDELNEEQREALEAFAEAGGEEVDVEAGFFKKIKNSL</sequence>
<dbReference type="FunFam" id="2.10.230.10:FF:000002">
    <property type="entry name" value="Molecular chaperone DnaJ"/>
    <property type="match status" value="1"/>
</dbReference>
<dbReference type="Gene3D" id="2.60.260.20">
    <property type="entry name" value="Urease metallochaperone UreE, N-terminal domain"/>
    <property type="match status" value="2"/>
</dbReference>
<feature type="domain" description="CR-type" evidence="10">
    <location>
        <begin position="159"/>
        <end position="241"/>
    </location>
</feature>
<evidence type="ECO:0000259" key="10">
    <source>
        <dbReference type="PROSITE" id="PS51188"/>
    </source>
</evidence>
<evidence type="ECO:0000256" key="7">
    <source>
        <dbReference type="PROSITE-ProRule" id="PRU00546"/>
    </source>
</evidence>
<feature type="region of interest" description="Disordered" evidence="8">
    <location>
        <begin position="1"/>
        <end position="69"/>
    </location>
</feature>
<comment type="cofactor">
    <cofactor evidence="6">
        <name>Zn(2+)</name>
        <dbReference type="ChEBI" id="CHEBI:29105"/>
    </cofactor>
    <text evidence="6">Binds 2 Zn(2+) ions per monomer.</text>
</comment>
<organism evidence="11 12">
    <name type="scientific">Halococcus hamelinensis 100A6</name>
    <dbReference type="NCBI Taxonomy" id="1132509"/>
    <lineage>
        <taxon>Archaea</taxon>
        <taxon>Methanobacteriati</taxon>
        <taxon>Methanobacteriota</taxon>
        <taxon>Stenosarchaea group</taxon>
        <taxon>Halobacteria</taxon>
        <taxon>Halobacteriales</taxon>
        <taxon>Halococcaceae</taxon>
        <taxon>Halococcus</taxon>
    </lineage>
</organism>
<dbReference type="GO" id="GO:0008270">
    <property type="term" value="F:zinc ion binding"/>
    <property type="evidence" value="ECO:0007669"/>
    <property type="project" value="UniProtKB-UniRule"/>
</dbReference>
<feature type="zinc finger region" description="CR-type" evidence="7">
    <location>
        <begin position="159"/>
        <end position="241"/>
    </location>
</feature>
<dbReference type="InterPro" id="IPR008971">
    <property type="entry name" value="HSP40/DnaJ_pept-bd"/>
</dbReference>
<name>M0MAA5_9EURY</name>
<dbReference type="Pfam" id="PF01556">
    <property type="entry name" value="DnaJ_C"/>
    <property type="match status" value="1"/>
</dbReference>
<dbReference type="NCBIfam" id="TIGR02349">
    <property type="entry name" value="DnaJ_bact"/>
    <property type="match status" value="1"/>
</dbReference>
<feature type="repeat" description="CXXCXGXG motif" evidence="6">
    <location>
        <begin position="189"/>
        <end position="196"/>
    </location>
</feature>
<keyword evidence="6" id="KW-0346">Stress response</keyword>
<feature type="repeat" description="CXXCXGXG motif" evidence="6">
    <location>
        <begin position="229"/>
        <end position="236"/>
    </location>
</feature>
<evidence type="ECO:0000256" key="6">
    <source>
        <dbReference type="HAMAP-Rule" id="MF_01152"/>
    </source>
</evidence>
<feature type="binding site" evidence="6">
    <location>
        <position position="172"/>
    </location>
    <ligand>
        <name>Zn(2+)</name>
        <dbReference type="ChEBI" id="CHEBI:29105"/>
        <label>1</label>
    </ligand>
</feature>
<dbReference type="GO" id="GO:0005737">
    <property type="term" value="C:cytoplasm"/>
    <property type="evidence" value="ECO:0007669"/>
    <property type="project" value="UniProtKB-SubCell"/>
</dbReference>
<dbReference type="Gene3D" id="2.10.230.10">
    <property type="entry name" value="Heat shock protein DnaJ, cysteine-rich domain"/>
    <property type="match status" value="1"/>
</dbReference>
<evidence type="ECO:0000259" key="9">
    <source>
        <dbReference type="PROSITE" id="PS50076"/>
    </source>
</evidence>
<accession>M0MAA5</accession>
<dbReference type="Gene3D" id="1.10.287.110">
    <property type="entry name" value="DnaJ domain"/>
    <property type="match status" value="1"/>
</dbReference>
<dbReference type="CDD" id="cd10747">
    <property type="entry name" value="DnaJ_C"/>
    <property type="match status" value="1"/>
</dbReference>
<feature type="repeat" description="CXXCXGXG motif" evidence="6">
    <location>
        <begin position="215"/>
        <end position="222"/>
    </location>
</feature>
<feature type="binding site" evidence="6">
    <location>
        <position position="232"/>
    </location>
    <ligand>
        <name>Zn(2+)</name>
        <dbReference type="ChEBI" id="CHEBI:29105"/>
        <label>1</label>
    </ligand>
</feature>
<dbReference type="HAMAP" id="MF_01152">
    <property type="entry name" value="DnaJ"/>
    <property type="match status" value="1"/>
</dbReference>
<feature type="binding site" evidence="6">
    <location>
        <position position="189"/>
    </location>
    <ligand>
        <name>Zn(2+)</name>
        <dbReference type="ChEBI" id="CHEBI:29105"/>
        <label>2</label>
    </ligand>
</feature>
<dbReference type="SUPFAM" id="SSF49493">
    <property type="entry name" value="HSP40/DnaJ peptide-binding domain"/>
    <property type="match status" value="2"/>
</dbReference>
<dbReference type="InterPro" id="IPR001305">
    <property type="entry name" value="HSP_DnaJ_Cys-rich_dom"/>
</dbReference>
<evidence type="ECO:0000256" key="5">
    <source>
        <dbReference type="ARBA" id="ARBA00023186"/>
    </source>
</evidence>
<dbReference type="NCBIfam" id="NF008035">
    <property type="entry name" value="PRK10767.1"/>
    <property type="match status" value="1"/>
</dbReference>
<dbReference type="eggNOG" id="arCOG02846">
    <property type="taxonomic scope" value="Archaea"/>
</dbReference>
<dbReference type="InterPro" id="IPR036869">
    <property type="entry name" value="J_dom_sf"/>
</dbReference>
<evidence type="ECO:0000256" key="4">
    <source>
        <dbReference type="ARBA" id="ARBA00022833"/>
    </source>
</evidence>
<dbReference type="Pfam" id="PF00226">
    <property type="entry name" value="DnaJ"/>
    <property type="match status" value="1"/>
</dbReference>
<feature type="repeat" description="CXXCXGXG motif" evidence="6">
    <location>
        <begin position="172"/>
        <end position="179"/>
    </location>
</feature>
<evidence type="ECO:0000256" key="2">
    <source>
        <dbReference type="ARBA" id="ARBA00022737"/>
    </source>
</evidence>
<keyword evidence="1 6" id="KW-0479">Metal-binding</keyword>
<feature type="binding site" evidence="6">
    <location>
        <position position="192"/>
    </location>
    <ligand>
        <name>Zn(2+)</name>
        <dbReference type="ChEBI" id="CHEBI:29105"/>
        <label>2</label>
    </ligand>
</feature>
<comment type="function">
    <text evidence="6">Participates actively in the response to hyperosmotic and heat shock by preventing the aggregation of stress-denatured proteins and by disaggregating proteins, also in an autonomous, DnaK-independent fashion. Unfolded proteins bind initially to DnaJ; upon interaction with the DnaJ-bound protein, DnaK hydrolyzes its bound ATP, resulting in the formation of a stable complex. GrpE releases ADP from DnaK; ATP binding to DnaK triggers the release of the substrate protein, thus completing the reaction cycle. Several rounds of ATP-dependent interactions between DnaJ, DnaK and GrpE are required for fully efficient folding. Also involved, together with DnaK and GrpE, in the DNA replication of plasmids through activation of initiation proteins.</text>
</comment>
<dbReference type="AlphaFoldDB" id="M0MAA5"/>
<dbReference type="Proteomes" id="UP000011566">
    <property type="component" value="Unassembled WGS sequence"/>
</dbReference>
<proteinExistence type="inferred from homology"/>
<evidence type="ECO:0000256" key="1">
    <source>
        <dbReference type="ARBA" id="ARBA00022723"/>
    </source>
</evidence>
<dbReference type="PROSITE" id="PS50076">
    <property type="entry name" value="DNAJ_2"/>
    <property type="match status" value="1"/>
</dbReference>
<dbReference type="FunFam" id="2.60.260.20:FF:000005">
    <property type="entry name" value="Chaperone protein dnaJ 1, mitochondrial"/>
    <property type="match status" value="1"/>
</dbReference>
<dbReference type="CDD" id="cd06257">
    <property type="entry name" value="DnaJ"/>
    <property type="match status" value="1"/>
</dbReference>
<keyword evidence="5 6" id="KW-0143">Chaperone</keyword>
<feature type="binding site" evidence="6">
    <location>
        <position position="175"/>
    </location>
    <ligand>
        <name>Zn(2+)</name>
        <dbReference type="ChEBI" id="CHEBI:29105"/>
        <label>1</label>
    </ligand>
</feature>
<comment type="similarity">
    <text evidence="6">Belongs to the DnaJ family.</text>
</comment>
<gene>
    <name evidence="6" type="primary">dnaJ</name>
    <name evidence="11" type="ORF">C447_01730</name>
</gene>
<dbReference type="GO" id="GO:0031072">
    <property type="term" value="F:heat shock protein binding"/>
    <property type="evidence" value="ECO:0007669"/>
    <property type="project" value="InterPro"/>
</dbReference>
<dbReference type="GO" id="GO:0006260">
    <property type="term" value="P:DNA replication"/>
    <property type="evidence" value="ECO:0007669"/>
    <property type="project" value="UniProtKB-KW"/>
</dbReference>
<feature type="compositionally biased region" description="Basic and acidic residues" evidence="8">
    <location>
        <begin position="14"/>
        <end position="69"/>
    </location>
</feature>
<dbReference type="InterPro" id="IPR012724">
    <property type="entry name" value="DnaJ"/>
</dbReference>
<evidence type="ECO:0000313" key="12">
    <source>
        <dbReference type="Proteomes" id="UP000011566"/>
    </source>
</evidence>
<dbReference type="RefSeq" id="WP_007690241.1">
    <property type="nucleotide sequence ID" value="NZ_AJRK01000419.1"/>
</dbReference>
<keyword evidence="2 6" id="KW-0677">Repeat</keyword>
<comment type="caution">
    <text evidence="11">The sequence shown here is derived from an EMBL/GenBank/DDBJ whole genome shotgun (WGS) entry which is preliminary data.</text>
</comment>
<comment type="subcellular location">
    <subcellularLocation>
        <location evidence="6">Cytoplasm</location>
    </subcellularLocation>
</comment>
<dbReference type="InterPro" id="IPR002939">
    <property type="entry name" value="DnaJ_C"/>
</dbReference>
<dbReference type="GO" id="GO:0009408">
    <property type="term" value="P:response to heat"/>
    <property type="evidence" value="ECO:0007669"/>
    <property type="project" value="InterPro"/>
</dbReference>
<dbReference type="EMBL" id="AOMB01000005">
    <property type="protein sequence ID" value="EMA41534.1"/>
    <property type="molecule type" value="Genomic_DNA"/>
</dbReference>
<dbReference type="GO" id="GO:0005524">
    <property type="term" value="F:ATP binding"/>
    <property type="evidence" value="ECO:0007669"/>
    <property type="project" value="InterPro"/>
</dbReference>
<keyword evidence="4 6" id="KW-0862">Zinc</keyword>
<evidence type="ECO:0000256" key="3">
    <source>
        <dbReference type="ARBA" id="ARBA00022771"/>
    </source>
</evidence>